<dbReference type="Proteomes" id="UP000225766">
    <property type="component" value="Unassembled WGS sequence"/>
</dbReference>
<dbReference type="RefSeq" id="WP_098841515.1">
    <property type="nucleotide sequence ID" value="NZ_NUMG01000060.1"/>
</dbReference>
<sequence>MTFKANLEDLDNLDLITQSPVNGDVLTYDSTRAKWVPKKSVFNTNTIVDQSNSYVIELDKWGIKNDGTNPLATTQGINEAIVWAKASGYNHIILPSGIYSLRINSTSFSCIIMQSGIHFEMADGCNLQLENNSSPWYRIFEIKNVRNVKISGGKIIGDKKGHIYELGVKFVRGGVNADGSLNNNPNFIRSEVLDRNEQPGILKVFRLWKIPNVVTSAYSFYQYKDTISSSTLVGVRTNGQFAPASPTGRGWFAEIEKCNKMIFVIDITSSPLSDEQISKISAKVDSQNYTHEWGQGIEILGSHQIEIENIEISDCTGDAISTGWLQYKLNPSEYTQEDMGSHIYIYNCNIHHCRRQGVTLGASNDTYVYKNQIHHIGKNDDGVTSDFRSGIAPMFGIDIESMVGESNIPYKFPYHKQDGLEVNFRLFIFNNYIHDNERGHFVNNDGNYVTLENNIFEGYNIGSVSSYQKTMEIKYLNNSFINCSLIVKGNHLVDGANFNNGQCRMLDVEGAVVRNIQVKEGAFLVSSVYGYLGTPSVNVTTSTFTYSQPHEMGNTAKVCFEQWVGRVPAGIDVNKLYYVVNRTDTSFQVSEAIGGAPVVITDAGETGFNISRYNYGRCYVENVLVERDWRPNTAVDVGCTLLMTGGVVKNITVKNYDIDIKPPYNYVGRPITLNDLTVIEGATNIECCNINNGSFIKAKAKRLGGDITFGSNDVKYMRRINANNCFFESIDVNLEGNVILANSTFVKSGIGKSASGLNSSMLLNSYLENSKINLYWLIKKNHMTIAKCTFNNVIISVRDGVRMIDNLDVSNN</sequence>
<proteinExistence type="predicted"/>
<keyword evidence="1" id="KW-0456">Lyase</keyword>
<dbReference type="SMART" id="SM00710">
    <property type="entry name" value="PbH1"/>
    <property type="match status" value="7"/>
</dbReference>
<dbReference type="SUPFAM" id="SSF51126">
    <property type="entry name" value="Pectin lyase-like"/>
    <property type="match status" value="1"/>
</dbReference>
<dbReference type="InterPro" id="IPR012334">
    <property type="entry name" value="Pectin_lyas_fold"/>
</dbReference>
<dbReference type="InterPro" id="IPR011050">
    <property type="entry name" value="Pectin_lyase_fold/virulence"/>
</dbReference>
<dbReference type="GO" id="GO:0016829">
    <property type="term" value="F:lyase activity"/>
    <property type="evidence" value="ECO:0007669"/>
    <property type="project" value="UniProtKB-KW"/>
</dbReference>
<accession>A0A2C1LCQ5</accession>
<dbReference type="EMBL" id="NUMG01000060">
    <property type="protein sequence ID" value="PGT96262.1"/>
    <property type="molecule type" value="Genomic_DNA"/>
</dbReference>
<name>A0A2C1LCQ5_BACCE</name>
<reference evidence="1 2" key="1">
    <citation type="submission" date="2017-09" db="EMBL/GenBank/DDBJ databases">
        <title>Large-scale bioinformatics analysis of Bacillus genomes uncovers conserved roles of natural products in bacterial physiology.</title>
        <authorList>
            <consortium name="Agbiome Team Llc"/>
            <person name="Bleich R.M."/>
            <person name="Grubbs K.J."/>
            <person name="Santa Maria K.C."/>
            <person name="Allen S.E."/>
            <person name="Farag S."/>
            <person name="Shank E.A."/>
            <person name="Bowers A."/>
        </authorList>
    </citation>
    <scope>NUCLEOTIDE SEQUENCE [LARGE SCALE GENOMIC DNA]</scope>
    <source>
        <strain evidence="1 2">AFS040105</strain>
    </source>
</reference>
<evidence type="ECO:0000313" key="2">
    <source>
        <dbReference type="Proteomes" id="UP000225766"/>
    </source>
</evidence>
<organism evidence="1 2">
    <name type="scientific">Bacillus cereus</name>
    <dbReference type="NCBI Taxonomy" id="1396"/>
    <lineage>
        <taxon>Bacteria</taxon>
        <taxon>Bacillati</taxon>
        <taxon>Bacillota</taxon>
        <taxon>Bacilli</taxon>
        <taxon>Bacillales</taxon>
        <taxon>Bacillaceae</taxon>
        <taxon>Bacillus</taxon>
        <taxon>Bacillus cereus group</taxon>
    </lineage>
</organism>
<dbReference type="AlphaFoldDB" id="A0A2C1LCQ5"/>
<protein>
    <submittedName>
        <fullName evidence="1">Pectin lyase</fullName>
    </submittedName>
</protein>
<dbReference type="Gene3D" id="2.160.20.10">
    <property type="entry name" value="Single-stranded right-handed beta-helix, Pectin lyase-like"/>
    <property type="match status" value="2"/>
</dbReference>
<dbReference type="InterPro" id="IPR006626">
    <property type="entry name" value="PbH1"/>
</dbReference>
<gene>
    <name evidence="1" type="ORF">COD19_28245</name>
</gene>
<comment type="caution">
    <text evidence="1">The sequence shown here is derived from an EMBL/GenBank/DDBJ whole genome shotgun (WGS) entry which is preliminary data.</text>
</comment>
<evidence type="ECO:0000313" key="1">
    <source>
        <dbReference type="EMBL" id="PGT96262.1"/>
    </source>
</evidence>